<comment type="caution">
    <text evidence="2">The sequence shown here is derived from an EMBL/GenBank/DDBJ whole genome shotgun (WGS) entry which is preliminary data.</text>
</comment>
<gene>
    <name evidence="2" type="ORF">PCOR1329_LOCUS7437</name>
</gene>
<organism evidence="2 3">
    <name type="scientific">Prorocentrum cordatum</name>
    <dbReference type="NCBI Taxonomy" id="2364126"/>
    <lineage>
        <taxon>Eukaryota</taxon>
        <taxon>Sar</taxon>
        <taxon>Alveolata</taxon>
        <taxon>Dinophyceae</taxon>
        <taxon>Prorocentrales</taxon>
        <taxon>Prorocentraceae</taxon>
        <taxon>Prorocentrum</taxon>
    </lineage>
</organism>
<dbReference type="Proteomes" id="UP001189429">
    <property type="component" value="Unassembled WGS sequence"/>
</dbReference>
<proteinExistence type="predicted"/>
<feature type="region of interest" description="Disordered" evidence="1">
    <location>
        <begin position="1"/>
        <end position="22"/>
    </location>
</feature>
<keyword evidence="3" id="KW-1185">Reference proteome</keyword>
<feature type="compositionally biased region" description="Basic residues" evidence="1">
    <location>
        <begin position="11"/>
        <end position="20"/>
    </location>
</feature>
<sequence length="400" mass="44368">MAPPASQRCPGGRKQRRPRPRAWQAAALGALGARAGAAPGAFCHRWSPGPHVLTRGGDAAAWVGPRCCGGGPRPAVARRSAERQPGAASRSWRRAAEDARLYEQRLNWVRGNASSAVRELDGAFLRNATIGEGAYPRPPRTEPRRGQNRTRADVLGLTELFEDSQPRELMFPDAAETPPVLVGEWATGQPIVGKFSSDPSLVLPPQQYGAMLTMGAADDPRASREENELWKETLSLLSETLGPLYSEAEDLVAKVRAAEERAEGRRGPVIEEFRKRVIQQMIYATDGIYDPEQLEELLAVLQVDSRLTRYLSLLERSAIRAEDLQAQIRIGQEAFSQLPEGSRDRDSAAEGVQRVYEETHSLDAAIRSCVRAAQELPETWDAEEKLREEWDKINPFKMFR</sequence>
<evidence type="ECO:0000313" key="2">
    <source>
        <dbReference type="EMBL" id="CAK0798774.1"/>
    </source>
</evidence>
<evidence type="ECO:0000313" key="3">
    <source>
        <dbReference type="Proteomes" id="UP001189429"/>
    </source>
</evidence>
<protein>
    <submittedName>
        <fullName evidence="2">Uncharacterized protein</fullName>
    </submittedName>
</protein>
<accession>A0ABN9PZL3</accession>
<reference evidence="2" key="1">
    <citation type="submission" date="2023-10" db="EMBL/GenBank/DDBJ databases">
        <authorList>
            <person name="Chen Y."/>
            <person name="Shah S."/>
            <person name="Dougan E. K."/>
            <person name="Thang M."/>
            <person name="Chan C."/>
        </authorList>
    </citation>
    <scope>NUCLEOTIDE SEQUENCE [LARGE SCALE GENOMIC DNA]</scope>
</reference>
<name>A0ABN9PZL3_9DINO</name>
<feature type="region of interest" description="Disordered" evidence="1">
    <location>
        <begin position="72"/>
        <end position="91"/>
    </location>
</feature>
<dbReference type="EMBL" id="CAUYUJ010002014">
    <property type="protein sequence ID" value="CAK0798774.1"/>
    <property type="molecule type" value="Genomic_DNA"/>
</dbReference>
<evidence type="ECO:0000256" key="1">
    <source>
        <dbReference type="SAM" id="MobiDB-lite"/>
    </source>
</evidence>